<evidence type="ECO:0000313" key="1">
    <source>
        <dbReference type="EMBL" id="QBK85946.1"/>
    </source>
</evidence>
<accession>A0A481YTX2</accession>
<name>A0A481YTX2_9VIRU</name>
<sequence length="131" mass="15407">MEITIGGKWEGTEEERLAGLKYYYKKPDAISGDPYFAIGYERNPTYGEIMIGNEDPKQQWTSDDIIEYLKNMTIDREVYNTLNIQSRYFGKSNYKPVRKVTIVLVKKEYLRAQELNLDLPQKVRDIIENDN</sequence>
<dbReference type="EMBL" id="MK500328">
    <property type="protein sequence ID" value="QBK85946.1"/>
    <property type="molecule type" value="Genomic_DNA"/>
</dbReference>
<organism evidence="1">
    <name type="scientific">Marseillevirus LCMAC101</name>
    <dbReference type="NCBI Taxonomy" id="2506602"/>
    <lineage>
        <taxon>Viruses</taxon>
        <taxon>Varidnaviria</taxon>
        <taxon>Bamfordvirae</taxon>
        <taxon>Nucleocytoviricota</taxon>
        <taxon>Megaviricetes</taxon>
        <taxon>Pimascovirales</taxon>
        <taxon>Pimascovirales incertae sedis</taxon>
        <taxon>Marseilleviridae</taxon>
    </lineage>
</organism>
<gene>
    <name evidence="1" type="ORF">LCMAC101_05410</name>
</gene>
<reference evidence="1" key="1">
    <citation type="journal article" date="2019" name="MBio">
        <title>Virus Genomes from Deep Sea Sediments Expand the Ocean Megavirome and Support Independent Origins of Viral Gigantism.</title>
        <authorList>
            <person name="Backstrom D."/>
            <person name="Yutin N."/>
            <person name="Jorgensen S.L."/>
            <person name="Dharamshi J."/>
            <person name="Homa F."/>
            <person name="Zaremba-Niedwiedzka K."/>
            <person name="Spang A."/>
            <person name="Wolf Y.I."/>
            <person name="Koonin E.V."/>
            <person name="Ettema T.J."/>
        </authorList>
    </citation>
    <scope>NUCLEOTIDE SEQUENCE</scope>
</reference>
<proteinExistence type="predicted"/>
<protein>
    <submittedName>
        <fullName evidence="1">Uncharacterized protein</fullName>
    </submittedName>
</protein>